<dbReference type="Proteomes" id="UP000054324">
    <property type="component" value="Unassembled WGS sequence"/>
</dbReference>
<organism evidence="1 2">
    <name type="scientific">Opisthorchis viverrini</name>
    <name type="common">Southeast Asian liver fluke</name>
    <dbReference type="NCBI Taxonomy" id="6198"/>
    <lineage>
        <taxon>Eukaryota</taxon>
        <taxon>Metazoa</taxon>
        <taxon>Spiralia</taxon>
        <taxon>Lophotrochozoa</taxon>
        <taxon>Platyhelminthes</taxon>
        <taxon>Trematoda</taxon>
        <taxon>Digenea</taxon>
        <taxon>Opisthorchiida</taxon>
        <taxon>Opisthorchiata</taxon>
        <taxon>Opisthorchiidae</taxon>
        <taxon>Opisthorchis</taxon>
    </lineage>
</organism>
<gene>
    <name evidence="1" type="ORF">T265_15191</name>
</gene>
<dbReference type="CTD" id="20329356"/>
<proteinExistence type="predicted"/>
<keyword evidence="2" id="KW-1185">Reference proteome</keyword>
<dbReference type="RefSeq" id="XP_009175253.1">
    <property type="nucleotide sequence ID" value="XM_009176989.1"/>
</dbReference>
<accession>A0A074Z1S6</accession>
<dbReference type="EMBL" id="KL597003">
    <property type="protein sequence ID" value="KER21001.1"/>
    <property type="molecule type" value="Genomic_DNA"/>
</dbReference>
<sequence length="283" mass="31595">LVDIESKGDGKGFCYGNSRALYQLIRSIGPRRATVSETISEKDGSLIHSQKRRLERWAEHFEEQPGFWIGVSRWPAELLFEVLCPAIQMFCFAAYQGAILVPDCFTDKRFPRTSRTNQLEQFAHVSSILCIFHFFDLSGPPSFSVCADTQFHLASGDVPDGVVVANRWDLCTNLPARACNAQLPIPSPKSSVNETAAATTSLLSSPRIQAIQTHQNQPFPFLPAGPISDVDAHWRQISITVHNAETPMCDTIQLTFSSHWISGRTLVMLVARRQIQFGSVYRV</sequence>
<protein>
    <submittedName>
        <fullName evidence="1">Uncharacterized protein</fullName>
    </submittedName>
</protein>
<feature type="non-terminal residue" evidence="1">
    <location>
        <position position="1"/>
    </location>
</feature>
<dbReference type="OrthoDB" id="6246804at2759"/>
<evidence type="ECO:0000313" key="2">
    <source>
        <dbReference type="Proteomes" id="UP000054324"/>
    </source>
</evidence>
<evidence type="ECO:0000313" key="1">
    <source>
        <dbReference type="EMBL" id="KER21001.1"/>
    </source>
</evidence>
<dbReference type="KEGG" id="ovi:T265_15191"/>
<name>A0A074Z1S6_OPIVI</name>
<dbReference type="AlphaFoldDB" id="A0A074Z1S6"/>
<dbReference type="GeneID" id="20329356"/>
<feature type="non-terminal residue" evidence="1">
    <location>
        <position position="283"/>
    </location>
</feature>
<reference evidence="1 2" key="1">
    <citation type="submission" date="2013-11" db="EMBL/GenBank/DDBJ databases">
        <title>Opisthorchis viverrini - life in the bile duct.</title>
        <authorList>
            <person name="Young N.D."/>
            <person name="Nagarajan N."/>
            <person name="Lin S.J."/>
            <person name="Korhonen P.K."/>
            <person name="Jex A.R."/>
            <person name="Hall R.S."/>
            <person name="Safavi-Hemami H."/>
            <person name="Kaewkong W."/>
            <person name="Bertrand D."/>
            <person name="Gao S."/>
            <person name="Seet Q."/>
            <person name="Wongkham S."/>
            <person name="Teh B.T."/>
            <person name="Wongkham C."/>
            <person name="Intapan P.M."/>
            <person name="Maleewong W."/>
            <person name="Yang X."/>
            <person name="Hu M."/>
            <person name="Wang Z."/>
            <person name="Hofmann A."/>
            <person name="Sternberg P.W."/>
            <person name="Tan P."/>
            <person name="Wang J."/>
            <person name="Gasser R.B."/>
        </authorList>
    </citation>
    <scope>NUCLEOTIDE SEQUENCE [LARGE SCALE GENOMIC DNA]</scope>
</reference>